<reference evidence="1 2" key="2">
    <citation type="journal article" date="2022" name="Mol. Ecol. Resour.">
        <title>The genomes of chicory, endive, great burdock and yacon provide insights into Asteraceae paleo-polyploidization history and plant inulin production.</title>
        <authorList>
            <person name="Fan W."/>
            <person name="Wang S."/>
            <person name="Wang H."/>
            <person name="Wang A."/>
            <person name="Jiang F."/>
            <person name="Liu H."/>
            <person name="Zhao H."/>
            <person name="Xu D."/>
            <person name="Zhang Y."/>
        </authorList>
    </citation>
    <scope>NUCLEOTIDE SEQUENCE [LARGE SCALE GENOMIC DNA]</scope>
    <source>
        <strain evidence="2">cv. Punajuju</strain>
        <tissue evidence="1">Leaves</tissue>
    </source>
</reference>
<proteinExistence type="predicted"/>
<comment type="caution">
    <text evidence="1">The sequence shown here is derived from an EMBL/GenBank/DDBJ whole genome shotgun (WGS) entry which is preliminary data.</text>
</comment>
<dbReference type="EMBL" id="CM042016">
    <property type="protein sequence ID" value="KAI3698922.1"/>
    <property type="molecule type" value="Genomic_DNA"/>
</dbReference>
<accession>A0ACB8ZMZ3</accession>
<name>A0ACB8ZMZ3_CICIN</name>
<organism evidence="1 2">
    <name type="scientific">Cichorium intybus</name>
    <name type="common">Chicory</name>
    <dbReference type="NCBI Taxonomy" id="13427"/>
    <lineage>
        <taxon>Eukaryota</taxon>
        <taxon>Viridiplantae</taxon>
        <taxon>Streptophyta</taxon>
        <taxon>Embryophyta</taxon>
        <taxon>Tracheophyta</taxon>
        <taxon>Spermatophyta</taxon>
        <taxon>Magnoliopsida</taxon>
        <taxon>eudicotyledons</taxon>
        <taxon>Gunneridae</taxon>
        <taxon>Pentapetalae</taxon>
        <taxon>asterids</taxon>
        <taxon>campanulids</taxon>
        <taxon>Asterales</taxon>
        <taxon>Asteraceae</taxon>
        <taxon>Cichorioideae</taxon>
        <taxon>Cichorieae</taxon>
        <taxon>Cichoriinae</taxon>
        <taxon>Cichorium</taxon>
    </lineage>
</organism>
<reference evidence="2" key="1">
    <citation type="journal article" date="2022" name="Mol. Ecol. Resour.">
        <title>The genomes of chicory, endive, great burdock and yacon provide insights into Asteraceae palaeo-polyploidization history and plant inulin production.</title>
        <authorList>
            <person name="Fan W."/>
            <person name="Wang S."/>
            <person name="Wang H."/>
            <person name="Wang A."/>
            <person name="Jiang F."/>
            <person name="Liu H."/>
            <person name="Zhao H."/>
            <person name="Xu D."/>
            <person name="Zhang Y."/>
        </authorList>
    </citation>
    <scope>NUCLEOTIDE SEQUENCE [LARGE SCALE GENOMIC DNA]</scope>
    <source>
        <strain evidence="2">cv. Punajuju</strain>
    </source>
</reference>
<evidence type="ECO:0000313" key="2">
    <source>
        <dbReference type="Proteomes" id="UP001055811"/>
    </source>
</evidence>
<keyword evidence="2" id="KW-1185">Reference proteome</keyword>
<gene>
    <name evidence="1" type="ORF">L2E82_42844</name>
</gene>
<sequence length="310" mass="34627">MNVYVVEYEDGWFPIKSPEHVADDEQFEHDDYSEEDSDAIYDTMMHVDSSDEYEEGEIIVDEVDKVEDSFLPDNAGAGDGRSEQETAKVNDDSNPDINDVHGEKDNYHGEPHQPLGELSSGRNYDSDKRNNNDNGNLNNSDNISFGELKILVPNGCFGPFNQKGAVSTPVGPNGVILMGWISTNNEGGMDSLGPELNFTGSYSIRRKIRSTELGIRSLPPPPPQNFNTDIPMAPEPELNLNNSPANSATATPLLNPDVDVTPEIMRTVRIGRAIGFNIDVDNDILSKPWERQEFKTLLHEFYVYKSSWLW</sequence>
<evidence type="ECO:0000313" key="1">
    <source>
        <dbReference type="EMBL" id="KAI3698922.1"/>
    </source>
</evidence>
<dbReference type="Proteomes" id="UP001055811">
    <property type="component" value="Linkage Group LG08"/>
</dbReference>
<protein>
    <submittedName>
        <fullName evidence="1">Uncharacterized protein</fullName>
    </submittedName>
</protein>